<dbReference type="EMBL" id="JAAMPC010000001">
    <property type="protein sequence ID" value="KAG2333671.1"/>
    <property type="molecule type" value="Genomic_DNA"/>
</dbReference>
<keyword evidence="2" id="KW-1185">Reference proteome</keyword>
<accession>A0A8X7WPR1</accession>
<organism evidence="1 2">
    <name type="scientific">Brassica carinata</name>
    <name type="common">Ethiopian mustard</name>
    <name type="synonym">Abyssinian cabbage</name>
    <dbReference type="NCBI Taxonomy" id="52824"/>
    <lineage>
        <taxon>Eukaryota</taxon>
        <taxon>Viridiplantae</taxon>
        <taxon>Streptophyta</taxon>
        <taxon>Embryophyta</taxon>
        <taxon>Tracheophyta</taxon>
        <taxon>Spermatophyta</taxon>
        <taxon>Magnoliopsida</taxon>
        <taxon>eudicotyledons</taxon>
        <taxon>Gunneridae</taxon>
        <taxon>Pentapetalae</taxon>
        <taxon>rosids</taxon>
        <taxon>malvids</taxon>
        <taxon>Brassicales</taxon>
        <taxon>Brassicaceae</taxon>
        <taxon>Brassiceae</taxon>
        <taxon>Brassica</taxon>
    </lineage>
</organism>
<evidence type="ECO:0000313" key="1">
    <source>
        <dbReference type="EMBL" id="KAG2333671.1"/>
    </source>
</evidence>
<dbReference type="Proteomes" id="UP000886595">
    <property type="component" value="Unassembled WGS sequence"/>
</dbReference>
<sequence>MALFTLTFELPFSRRPRKRGICDGEERAGVEVRRKRGGDDAGGVSFPIGGNELDEKAIESKNKTDVDCDDKGASVKRTEAECVSRSEKSCATDIYSECGSSSAPLEGNDPMKLWKAMKQNGFLSNPHVGGVSVTSSSCVVSSSHGGIPTWNMVSNSYVSMLREYKFYEVPDAAENRKMMMIKMEDEFPISSNGTADSNQ</sequence>
<protein>
    <submittedName>
        <fullName evidence="1">Uncharacterized protein</fullName>
    </submittedName>
</protein>
<reference evidence="1 2" key="1">
    <citation type="submission" date="2020-02" db="EMBL/GenBank/DDBJ databases">
        <authorList>
            <person name="Ma Q."/>
            <person name="Huang Y."/>
            <person name="Song X."/>
            <person name="Pei D."/>
        </authorList>
    </citation>
    <scope>NUCLEOTIDE SEQUENCE [LARGE SCALE GENOMIC DNA]</scope>
    <source>
        <strain evidence="1">Sxm20200214</strain>
        <tissue evidence="1">Leaf</tissue>
    </source>
</reference>
<gene>
    <name evidence="1" type="ORF">Bca52824_004851</name>
</gene>
<dbReference type="AlphaFoldDB" id="A0A8X7WPR1"/>
<proteinExistence type="predicted"/>
<evidence type="ECO:0000313" key="2">
    <source>
        <dbReference type="Proteomes" id="UP000886595"/>
    </source>
</evidence>
<comment type="caution">
    <text evidence="1">The sequence shown here is derived from an EMBL/GenBank/DDBJ whole genome shotgun (WGS) entry which is preliminary data.</text>
</comment>
<dbReference type="OrthoDB" id="1930341at2759"/>
<name>A0A8X7WPR1_BRACI</name>